<evidence type="ECO:0000313" key="2">
    <source>
        <dbReference type="EMBL" id="KIC94981.1"/>
    </source>
</evidence>
<evidence type="ECO:0000313" key="3">
    <source>
        <dbReference type="Proteomes" id="UP000031408"/>
    </source>
</evidence>
<sequence length="96" mass="10792">MSKIIRTLTLAVTLFSVSALVNTAMAHGGGKKKGHYKARSCGRYEQRYEPRHCGRTYERSYQCCDGHRRVYRLPAPPRPPRPPRVIIDPGVIIIGG</sequence>
<feature type="chain" id="PRO_5002134772" evidence="1">
    <location>
        <begin position="27"/>
        <end position="96"/>
    </location>
</feature>
<keyword evidence="3" id="KW-1185">Reference proteome</keyword>
<dbReference type="AlphaFoldDB" id="A0A0C1L635"/>
<evidence type="ECO:0000256" key="1">
    <source>
        <dbReference type="SAM" id="SignalP"/>
    </source>
</evidence>
<name>A0A0C1L635_9BACT</name>
<dbReference type="Proteomes" id="UP000031408">
    <property type="component" value="Unassembled WGS sequence"/>
</dbReference>
<proteinExistence type="predicted"/>
<gene>
    <name evidence="2" type="ORF">OI18_08830</name>
</gene>
<accession>A0A0C1L635</accession>
<dbReference type="STRING" id="1349421.OI18_08830"/>
<dbReference type="EMBL" id="JSVC01000009">
    <property type="protein sequence ID" value="KIC94981.1"/>
    <property type="molecule type" value="Genomic_DNA"/>
</dbReference>
<feature type="signal peptide" evidence="1">
    <location>
        <begin position="1"/>
        <end position="26"/>
    </location>
</feature>
<organism evidence="2 3">
    <name type="scientific">Flavihumibacter solisilvae</name>
    <dbReference type="NCBI Taxonomy" id="1349421"/>
    <lineage>
        <taxon>Bacteria</taxon>
        <taxon>Pseudomonadati</taxon>
        <taxon>Bacteroidota</taxon>
        <taxon>Chitinophagia</taxon>
        <taxon>Chitinophagales</taxon>
        <taxon>Chitinophagaceae</taxon>
        <taxon>Flavihumibacter</taxon>
    </lineage>
</organism>
<comment type="caution">
    <text evidence="2">The sequence shown here is derived from an EMBL/GenBank/DDBJ whole genome shotgun (WGS) entry which is preliminary data.</text>
</comment>
<protein>
    <submittedName>
        <fullName evidence="2">Uncharacterized protein</fullName>
    </submittedName>
</protein>
<keyword evidence="1" id="KW-0732">Signal</keyword>
<dbReference type="RefSeq" id="WP_152616768.1">
    <property type="nucleotide sequence ID" value="NZ_JSVC01000009.1"/>
</dbReference>
<reference evidence="2 3" key="1">
    <citation type="submission" date="2014-11" db="EMBL/GenBank/DDBJ databases">
        <title>Genome sequence of Flavihumibacter solisilvae 3-3.</title>
        <authorList>
            <person name="Zhou G."/>
            <person name="Li M."/>
            <person name="Wang G."/>
        </authorList>
    </citation>
    <scope>NUCLEOTIDE SEQUENCE [LARGE SCALE GENOMIC DNA]</scope>
    <source>
        <strain evidence="2 3">3-3</strain>
    </source>
</reference>